<feature type="region of interest" description="Disordered" evidence="1">
    <location>
        <begin position="91"/>
        <end position="145"/>
    </location>
</feature>
<evidence type="ECO:0000313" key="2">
    <source>
        <dbReference type="Ensembl" id="ENSANIP00000012722.1"/>
    </source>
</evidence>
<dbReference type="Proteomes" id="UP000694541">
    <property type="component" value="Unplaced"/>
</dbReference>
<evidence type="ECO:0000256" key="1">
    <source>
        <dbReference type="SAM" id="MobiDB-lite"/>
    </source>
</evidence>
<keyword evidence="3" id="KW-1185">Reference proteome</keyword>
<protein>
    <submittedName>
        <fullName evidence="2">Uncharacterized protein</fullName>
    </submittedName>
</protein>
<evidence type="ECO:0000313" key="3">
    <source>
        <dbReference type="Proteomes" id="UP000694541"/>
    </source>
</evidence>
<reference evidence="2" key="1">
    <citation type="submission" date="2025-08" db="UniProtKB">
        <authorList>
            <consortium name="Ensembl"/>
        </authorList>
    </citation>
    <scope>IDENTIFICATION</scope>
</reference>
<accession>A0A8B9RV15</accession>
<dbReference type="AlphaFoldDB" id="A0A8B9RV15"/>
<feature type="region of interest" description="Disordered" evidence="1">
    <location>
        <begin position="13"/>
        <end position="55"/>
    </location>
</feature>
<proteinExistence type="predicted"/>
<organism evidence="2 3">
    <name type="scientific">Accipiter nisus</name>
    <name type="common">Eurasian sparrowhawk</name>
    <dbReference type="NCBI Taxonomy" id="211598"/>
    <lineage>
        <taxon>Eukaryota</taxon>
        <taxon>Metazoa</taxon>
        <taxon>Chordata</taxon>
        <taxon>Craniata</taxon>
        <taxon>Vertebrata</taxon>
        <taxon>Euteleostomi</taxon>
        <taxon>Archelosauria</taxon>
        <taxon>Archosauria</taxon>
        <taxon>Dinosauria</taxon>
        <taxon>Saurischia</taxon>
        <taxon>Theropoda</taxon>
        <taxon>Coelurosauria</taxon>
        <taxon>Aves</taxon>
        <taxon>Neognathae</taxon>
        <taxon>Neoaves</taxon>
        <taxon>Telluraves</taxon>
        <taxon>Accipitrimorphae</taxon>
        <taxon>Accipitriformes</taxon>
        <taxon>Accipitridae</taxon>
        <taxon>Accipitrinae</taxon>
        <taxon>Accipiter</taxon>
    </lineage>
</organism>
<reference evidence="2" key="2">
    <citation type="submission" date="2025-09" db="UniProtKB">
        <authorList>
            <consortium name="Ensembl"/>
        </authorList>
    </citation>
    <scope>IDENTIFICATION</scope>
</reference>
<sequence length="145" mass="14725">MVRRGGADSLLVGGAGCGTHKHTLPHPGRDLPGVSRDLEQVGPAPGEEPPGDHGLLRYWGGGGSWGVGWGARVCGQLRGVLVPVLGAGVLREPGPAPHHLPRGAQVHRGEHRGECRQQPPAGGRGKGGSGVRGRRSGPGRVPAAG</sequence>
<dbReference type="Ensembl" id="ENSANIT00000013171.1">
    <property type="protein sequence ID" value="ENSANIP00000012722.1"/>
    <property type="gene ID" value="ENSANIG00000008635.1"/>
</dbReference>
<name>A0A8B9RV15_9AVES</name>
<feature type="compositionally biased region" description="Gly residues" evidence="1">
    <location>
        <begin position="122"/>
        <end position="131"/>
    </location>
</feature>